<gene>
    <name evidence="1" type="ORF">HPP92_011320</name>
</gene>
<sequence length="487" mass="55069">IHLNPVYAILQLHPSLSDLNDDIPKKELVPKPADANIKHMKDKMALKNSDQSAVNEEASVSLVYHASSSSASRKYKRSMTAEGQNQIEFGLKPSGYLHFLSSGGRGMADRKDSTLSMQLLLGLPLEERLKKWFCQVKQINRFVALKHLAYGYSEVDLLRVLHSYANLVQGLWVCKSSLLYDGDEAMQRDYILLLFSRRKTICYHQLKCIKLDHHLFKCMMNALAYERKTLGNWKFKESTDYSFIKCYPNIAKEQEKSWFDREKLILDFVRKLGKKIPQIARASLTSKRVKAKTAHKADSFTCMAKGTIDVSAGQTMTDETREHLPKALLEIFNDQKVRSLSSIVRGLREMALFKSSRPKEDPKTRLLVNAAENAVSAPLEDLLSIIHQVTVEIHGVHVLKHAGNPALDPLRNVVINLFQGKEPYAKLLKQEIKQAAQVSLKRDISDSEYTQKAKGHCGSRGQGIRSCIMGVSLSTSLRFLKSHALFN</sequence>
<name>A0A835V4X0_VANPL</name>
<comment type="caution">
    <text evidence="1">The sequence shown here is derived from an EMBL/GenBank/DDBJ whole genome shotgun (WGS) entry which is preliminary data.</text>
</comment>
<dbReference type="GO" id="GO:0042797">
    <property type="term" value="P:tRNA transcription by RNA polymerase III"/>
    <property type="evidence" value="ECO:0007669"/>
    <property type="project" value="TreeGrafter"/>
</dbReference>
<dbReference type="Proteomes" id="UP000639772">
    <property type="component" value="Unassembled WGS sequence"/>
</dbReference>
<dbReference type="EMBL" id="JADCNM010000005">
    <property type="protein sequence ID" value="KAG0483236.1"/>
    <property type="molecule type" value="Genomic_DNA"/>
</dbReference>
<dbReference type="Pfam" id="PF04801">
    <property type="entry name" value="RPC5"/>
    <property type="match status" value="1"/>
</dbReference>
<evidence type="ECO:0008006" key="3">
    <source>
        <dbReference type="Google" id="ProtNLM"/>
    </source>
</evidence>
<proteinExistence type="predicted"/>
<accession>A0A835V4X0</accession>
<dbReference type="OrthoDB" id="340681at2759"/>
<evidence type="ECO:0000313" key="1">
    <source>
        <dbReference type="EMBL" id="KAG0483236.1"/>
    </source>
</evidence>
<organism evidence="1 2">
    <name type="scientific">Vanilla planifolia</name>
    <name type="common">Vanilla</name>
    <dbReference type="NCBI Taxonomy" id="51239"/>
    <lineage>
        <taxon>Eukaryota</taxon>
        <taxon>Viridiplantae</taxon>
        <taxon>Streptophyta</taxon>
        <taxon>Embryophyta</taxon>
        <taxon>Tracheophyta</taxon>
        <taxon>Spermatophyta</taxon>
        <taxon>Magnoliopsida</taxon>
        <taxon>Liliopsida</taxon>
        <taxon>Asparagales</taxon>
        <taxon>Orchidaceae</taxon>
        <taxon>Vanilloideae</taxon>
        <taxon>Vanilleae</taxon>
        <taxon>Vanilla</taxon>
    </lineage>
</organism>
<dbReference type="InterPro" id="IPR006886">
    <property type="entry name" value="RNA_pol_III_Rpc5"/>
</dbReference>
<dbReference type="PANTHER" id="PTHR12069:SF0">
    <property type="entry name" value="DNA-DIRECTED RNA POLYMERASE III SUBUNIT RPC5"/>
    <property type="match status" value="1"/>
</dbReference>
<evidence type="ECO:0000313" key="2">
    <source>
        <dbReference type="Proteomes" id="UP000639772"/>
    </source>
</evidence>
<dbReference type="GO" id="GO:0005666">
    <property type="term" value="C:RNA polymerase III complex"/>
    <property type="evidence" value="ECO:0007669"/>
    <property type="project" value="TreeGrafter"/>
</dbReference>
<feature type="non-terminal residue" evidence="1">
    <location>
        <position position="1"/>
    </location>
</feature>
<protein>
    <recommendedName>
        <fullName evidence="3">DNA-directed RNA polymerase</fullName>
    </recommendedName>
</protein>
<dbReference type="PANTHER" id="PTHR12069">
    <property type="entry name" value="DNA-DIRECTED RNA POLYMERASES III 80 KDA POLYPEPTIDE RNA POLYMERASE III SUBUNIT 5"/>
    <property type="match status" value="1"/>
</dbReference>
<reference evidence="1 2" key="1">
    <citation type="journal article" date="2020" name="Nat. Food">
        <title>A phased Vanilla planifolia genome enables genetic improvement of flavour and production.</title>
        <authorList>
            <person name="Hasing T."/>
            <person name="Tang H."/>
            <person name="Brym M."/>
            <person name="Khazi F."/>
            <person name="Huang T."/>
            <person name="Chambers A.H."/>
        </authorList>
    </citation>
    <scope>NUCLEOTIDE SEQUENCE [LARGE SCALE GENOMIC DNA]</scope>
    <source>
        <tissue evidence="1">Leaf</tissue>
    </source>
</reference>
<dbReference type="AlphaFoldDB" id="A0A835V4X0"/>